<evidence type="ECO:0000313" key="9">
    <source>
        <dbReference type="Proteomes" id="UP001296969"/>
    </source>
</evidence>
<comment type="caution">
    <text evidence="7">The sequence shown here is derived from an EMBL/GenBank/DDBJ whole genome shotgun (WGS) entry which is preliminary data.</text>
</comment>
<evidence type="ECO:0000256" key="2">
    <source>
        <dbReference type="ARBA" id="ARBA00023125"/>
    </source>
</evidence>
<gene>
    <name evidence="7" type="ORF">I2492_13760</name>
    <name evidence="6" type="ORF">I2493_11945</name>
</gene>
<name>A0A9D7AK21_9GAMM</name>
<dbReference type="GO" id="GO:0006310">
    <property type="term" value="P:DNA recombination"/>
    <property type="evidence" value="ECO:0007669"/>
    <property type="project" value="UniProtKB-KW"/>
</dbReference>
<dbReference type="InterPro" id="IPR010998">
    <property type="entry name" value="Integrase_recombinase_N"/>
</dbReference>
<dbReference type="InterPro" id="IPR044068">
    <property type="entry name" value="CB"/>
</dbReference>
<organism evidence="7 8">
    <name type="scientific">Limnobaculum xujianqingii</name>
    <dbReference type="NCBI Taxonomy" id="2738837"/>
    <lineage>
        <taxon>Bacteria</taxon>
        <taxon>Pseudomonadati</taxon>
        <taxon>Pseudomonadota</taxon>
        <taxon>Gammaproteobacteria</taxon>
        <taxon>Enterobacterales</taxon>
        <taxon>Budviciaceae</taxon>
        <taxon>Limnobaculum</taxon>
    </lineage>
</organism>
<keyword evidence="1" id="KW-0229">DNA integration</keyword>
<dbReference type="PROSITE" id="PS51900">
    <property type="entry name" value="CB"/>
    <property type="match status" value="1"/>
</dbReference>
<feature type="domain" description="Core-binding (CB)" evidence="5">
    <location>
        <begin position="63"/>
        <end position="137"/>
    </location>
</feature>
<evidence type="ECO:0000256" key="3">
    <source>
        <dbReference type="ARBA" id="ARBA00023172"/>
    </source>
</evidence>
<dbReference type="Gene3D" id="1.10.150.130">
    <property type="match status" value="1"/>
</dbReference>
<sequence>MNPIDKSKLPKRVYANKYSYYYKPTDKVSITLGPLSMPMSEVWRKYETEVNGQSKIMTFSKLWSLFLKSQYYLELAPRTQDDYLKHEKKLLAVFGKVKADLIRPEDVRQFMDQRGLQSKTQANHEKASMSRAYRWGYERGYVKGNPCAGISKLKVIPRDYYISDEEYEAVYSFASNRLKVAMEIAYLCASRAGDVAKAKWLDELEAGFYIQQGKTGKKQIKSWTKRLRNALDLAKKVMPPKSRNDYIVVNTLGERLTIKTLNNWWIDARQQASEKLGRPLSFTYHDIKAKGISDYTGSSKEKQLFSGHKTEQQVLTYDRKIAITPSLDVPVISEQKNSSVN</sequence>
<dbReference type="Gene3D" id="1.10.443.10">
    <property type="entry name" value="Intergrase catalytic core"/>
    <property type="match status" value="1"/>
</dbReference>
<dbReference type="Proteomes" id="UP001296969">
    <property type="component" value="Unassembled WGS sequence"/>
</dbReference>
<evidence type="ECO:0000256" key="1">
    <source>
        <dbReference type="ARBA" id="ARBA00022908"/>
    </source>
</evidence>
<dbReference type="InterPro" id="IPR013762">
    <property type="entry name" value="Integrase-like_cat_sf"/>
</dbReference>
<dbReference type="InterPro" id="IPR002104">
    <property type="entry name" value="Integrase_catalytic"/>
</dbReference>
<dbReference type="EMBL" id="JADRCQ010000003">
    <property type="protein sequence ID" value="MBK5073722.1"/>
    <property type="molecule type" value="Genomic_DNA"/>
</dbReference>
<keyword evidence="3" id="KW-0233">DNA recombination</keyword>
<evidence type="ECO:0000259" key="5">
    <source>
        <dbReference type="PROSITE" id="PS51900"/>
    </source>
</evidence>
<evidence type="ECO:0000313" key="7">
    <source>
        <dbReference type="EMBL" id="MBK5177384.1"/>
    </source>
</evidence>
<keyword evidence="9" id="KW-1185">Reference proteome</keyword>
<evidence type="ECO:0000256" key="4">
    <source>
        <dbReference type="PROSITE-ProRule" id="PRU01248"/>
    </source>
</evidence>
<accession>A0A9D7AK21</accession>
<evidence type="ECO:0000313" key="6">
    <source>
        <dbReference type="EMBL" id="MBK5073722.1"/>
    </source>
</evidence>
<dbReference type="GO" id="GO:0003677">
    <property type="term" value="F:DNA binding"/>
    <property type="evidence" value="ECO:0007669"/>
    <property type="project" value="UniProtKB-UniRule"/>
</dbReference>
<proteinExistence type="predicted"/>
<dbReference type="RefSeq" id="WP_228398504.1">
    <property type="nucleotide sequence ID" value="NZ_JADRCP010000003.1"/>
</dbReference>
<dbReference type="AlphaFoldDB" id="A0A9D7AK21"/>
<dbReference type="SUPFAM" id="SSF56349">
    <property type="entry name" value="DNA breaking-rejoining enzymes"/>
    <property type="match status" value="1"/>
</dbReference>
<dbReference type="EMBL" id="JADRCP010000003">
    <property type="protein sequence ID" value="MBK5177384.1"/>
    <property type="molecule type" value="Genomic_DNA"/>
</dbReference>
<dbReference type="Proteomes" id="UP000807542">
    <property type="component" value="Unassembled WGS sequence"/>
</dbReference>
<keyword evidence="2 4" id="KW-0238">DNA-binding</keyword>
<dbReference type="GO" id="GO:0015074">
    <property type="term" value="P:DNA integration"/>
    <property type="evidence" value="ECO:0007669"/>
    <property type="project" value="UniProtKB-KW"/>
</dbReference>
<dbReference type="Pfam" id="PF00589">
    <property type="entry name" value="Phage_integrase"/>
    <property type="match status" value="1"/>
</dbReference>
<protein>
    <submittedName>
        <fullName evidence="7">Integrase</fullName>
    </submittedName>
</protein>
<dbReference type="InterPro" id="IPR011010">
    <property type="entry name" value="DNA_brk_join_enz"/>
</dbReference>
<evidence type="ECO:0000313" key="8">
    <source>
        <dbReference type="Proteomes" id="UP000807542"/>
    </source>
</evidence>
<reference evidence="7 9" key="1">
    <citation type="submission" date="2020-11" db="EMBL/GenBank/DDBJ databases">
        <title>Insectihabitans protaetiae gen. nov. sp. nov. and Insectihabitans allomyrinae sp. nov., isolated from larvae of Protaetia brevitarsis seulensis and Allomyrina dichotoma, respectively.</title>
        <authorList>
            <person name="Lee S.D."/>
            <person name="Byeon Y.-S."/>
            <person name="Kim S.-M."/>
            <person name="Yang H.L."/>
            <person name="Kim I.S."/>
        </authorList>
    </citation>
    <scope>NUCLEOTIDE SEQUENCE</scope>
    <source>
        <strain evidence="7">CWB-B4</strain>
        <strain evidence="6 9">CWB-B43</strain>
    </source>
</reference>